<dbReference type="Gene3D" id="3.40.50.720">
    <property type="entry name" value="NAD(P)-binding Rossmann-like Domain"/>
    <property type="match status" value="1"/>
</dbReference>
<dbReference type="InterPro" id="IPR051783">
    <property type="entry name" value="NAD(P)-dependent_oxidoreduct"/>
</dbReference>
<dbReference type="PANTHER" id="PTHR48079:SF6">
    <property type="entry name" value="NAD(P)-BINDING DOMAIN-CONTAINING PROTEIN-RELATED"/>
    <property type="match status" value="1"/>
</dbReference>
<evidence type="ECO:0000313" key="3">
    <source>
        <dbReference type="Proteomes" id="UP001330812"/>
    </source>
</evidence>
<feature type="domain" description="NAD-dependent epimerase/dehydratase" evidence="1">
    <location>
        <begin position="3"/>
        <end position="214"/>
    </location>
</feature>
<protein>
    <submittedName>
        <fullName evidence="2">SDR family oxidoreductase</fullName>
    </submittedName>
</protein>
<dbReference type="CDD" id="cd05262">
    <property type="entry name" value="SDR_a7"/>
    <property type="match status" value="1"/>
</dbReference>
<evidence type="ECO:0000313" key="2">
    <source>
        <dbReference type="EMBL" id="WSE26292.1"/>
    </source>
</evidence>
<dbReference type="PANTHER" id="PTHR48079">
    <property type="entry name" value="PROTEIN YEEZ"/>
    <property type="match status" value="1"/>
</dbReference>
<dbReference type="RefSeq" id="WP_326565260.1">
    <property type="nucleotide sequence ID" value="NZ_CP142149.1"/>
</dbReference>
<gene>
    <name evidence="2" type="ORF">VSH64_25800</name>
</gene>
<proteinExistence type="predicted"/>
<reference evidence="2 3" key="1">
    <citation type="journal article" date="2015" name="Int. J. Syst. Evol. Microbiol.">
        <title>Amycolatopsis rhabdoformis sp. nov., an actinomycete isolated from a tropical forest soil.</title>
        <authorList>
            <person name="Souza W.R."/>
            <person name="Silva R.E."/>
            <person name="Goodfellow M."/>
            <person name="Busarakam K."/>
            <person name="Figueiro F.S."/>
            <person name="Ferreira D."/>
            <person name="Rodrigues-Filho E."/>
            <person name="Moraes L.A.B."/>
            <person name="Zucchi T.D."/>
        </authorList>
    </citation>
    <scope>NUCLEOTIDE SEQUENCE [LARGE SCALE GENOMIC DNA]</scope>
    <source>
        <strain evidence="2 3">NCIMB 14900</strain>
    </source>
</reference>
<dbReference type="InterPro" id="IPR001509">
    <property type="entry name" value="Epimerase_deHydtase"/>
</dbReference>
<organism evidence="2 3">
    <name type="scientific">Amycolatopsis rhabdoformis</name>
    <dbReference type="NCBI Taxonomy" id="1448059"/>
    <lineage>
        <taxon>Bacteria</taxon>
        <taxon>Bacillati</taxon>
        <taxon>Actinomycetota</taxon>
        <taxon>Actinomycetes</taxon>
        <taxon>Pseudonocardiales</taxon>
        <taxon>Pseudonocardiaceae</taxon>
        <taxon>Amycolatopsis</taxon>
    </lineage>
</organism>
<evidence type="ECO:0000259" key="1">
    <source>
        <dbReference type="Pfam" id="PF01370"/>
    </source>
</evidence>
<dbReference type="EMBL" id="CP142149">
    <property type="protein sequence ID" value="WSE26292.1"/>
    <property type="molecule type" value="Genomic_DNA"/>
</dbReference>
<sequence>MRVFVTGASGFIGTAVVRELVESGHQVLGLARSDASAAKLTALGADVHRGTLEDLDSLRTGAAAADGVIHTAFVHDFSDFARSVDTDRLAVETLGEALAGTGRPFVISSGTPTASEGLATEDTVPEAGSRAGGRFAAEEIVVSLATRGVRGSVVRLPRSVHSDEDRHGFVPVLIETARRHGVSAYPGDGANAWPAVHGLDAARLYRLALDHAPAGTRLHAVGDEGIPVREIAERIGKHLGLPVESISVERAAEHFGWLGPIFAADMPASSARTQDLLDWRPTHPGLLSDLDAGHYFAR</sequence>
<accession>A0ABZ1HVG6</accession>
<dbReference type="Proteomes" id="UP001330812">
    <property type="component" value="Chromosome"/>
</dbReference>
<dbReference type="SUPFAM" id="SSF51735">
    <property type="entry name" value="NAD(P)-binding Rossmann-fold domains"/>
    <property type="match status" value="1"/>
</dbReference>
<dbReference type="InterPro" id="IPR036291">
    <property type="entry name" value="NAD(P)-bd_dom_sf"/>
</dbReference>
<keyword evidence="3" id="KW-1185">Reference proteome</keyword>
<name>A0ABZ1HVG6_9PSEU</name>
<dbReference type="Pfam" id="PF01370">
    <property type="entry name" value="Epimerase"/>
    <property type="match status" value="1"/>
</dbReference>